<organism evidence="2 3">
    <name type="scientific">Nocardioides endophyticus</name>
    <dbReference type="NCBI Taxonomy" id="1353775"/>
    <lineage>
        <taxon>Bacteria</taxon>
        <taxon>Bacillati</taxon>
        <taxon>Actinomycetota</taxon>
        <taxon>Actinomycetes</taxon>
        <taxon>Propionibacteriales</taxon>
        <taxon>Nocardioidaceae</taxon>
        <taxon>Nocardioides</taxon>
    </lineage>
</organism>
<accession>A0ABP8YHI5</accession>
<sequence>MAGLANGAGQALEMGMDEVLGDACTSAGLVLELLDGRPHPVDLPRVLDDESTGKECGQDAMGSGSGYSEVLCYLDDPQGRA</sequence>
<protein>
    <submittedName>
        <fullName evidence="2">Uncharacterized protein</fullName>
    </submittedName>
</protein>
<keyword evidence="3" id="KW-1185">Reference proteome</keyword>
<feature type="compositionally biased region" description="Basic and acidic residues" evidence="1">
    <location>
        <begin position="39"/>
        <end position="57"/>
    </location>
</feature>
<dbReference type="EMBL" id="BAABKN010000006">
    <property type="protein sequence ID" value="GAA4728719.1"/>
    <property type="molecule type" value="Genomic_DNA"/>
</dbReference>
<dbReference type="Proteomes" id="UP001499882">
    <property type="component" value="Unassembled WGS sequence"/>
</dbReference>
<evidence type="ECO:0000313" key="2">
    <source>
        <dbReference type="EMBL" id="GAA4728719.1"/>
    </source>
</evidence>
<name>A0ABP8YHI5_9ACTN</name>
<feature type="region of interest" description="Disordered" evidence="1">
    <location>
        <begin position="39"/>
        <end position="62"/>
    </location>
</feature>
<evidence type="ECO:0000256" key="1">
    <source>
        <dbReference type="SAM" id="MobiDB-lite"/>
    </source>
</evidence>
<reference evidence="3" key="1">
    <citation type="journal article" date="2019" name="Int. J. Syst. Evol. Microbiol.">
        <title>The Global Catalogue of Microorganisms (GCM) 10K type strain sequencing project: providing services to taxonomists for standard genome sequencing and annotation.</title>
        <authorList>
            <consortium name="The Broad Institute Genomics Platform"/>
            <consortium name="The Broad Institute Genome Sequencing Center for Infectious Disease"/>
            <person name="Wu L."/>
            <person name="Ma J."/>
        </authorList>
    </citation>
    <scope>NUCLEOTIDE SEQUENCE [LARGE SCALE GENOMIC DNA]</scope>
    <source>
        <strain evidence="3">JCM 18532</strain>
    </source>
</reference>
<gene>
    <name evidence="2" type="ORF">GCM10023350_09840</name>
</gene>
<comment type="caution">
    <text evidence="2">The sequence shown here is derived from an EMBL/GenBank/DDBJ whole genome shotgun (WGS) entry which is preliminary data.</text>
</comment>
<evidence type="ECO:0000313" key="3">
    <source>
        <dbReference type="Proteomes" id="UP001499882"/>
    </source>
</evidence>
<proteinExistence type="predicted"/>